<gene>
    <name evidence="4" type="ORF">ATC1_13463</name>
</gene>
<dbReference type="STRING" id="1678840.ATC1_13463"/>
<feature type="transmembrane region" description="Helical" evidence="2">
    <location>
        <begin position="273"/>
        <end position="292"/>
    </location>
</feature>
<feature type="compositionally biased region" description="Basic and acidic residues" evidence="1">
    <location>
        <begin position="483"/>
        <end position="495"/>
    </location>
</feature>
<feature type="transmembrane region" description="Helical" evidence="2">
    <location>
        <begin position="159"/>
        <end position="190"/>
    </location>
</feature>
<keyword evidence="3" id="KW-0732">Signal</keyword>
<organism evidence="4">
    <name type="scientific">Flexilinea flocculi</name>
    <dbReference type="NCBI Taxonomy" id="1678840"/>
    <lineage>
        <taxon>Bacteria</taxon>
        <taxon>Bacillati</taxon>
        <taxon>Chloroflexota</taxon>
        <taxon>Anaerolineae</taxon>
        <taxon>Anaerolineales</taxon>
        <taxon>Anaerolineaceae</taxon>
        <taxon>Flexilinea</taxon>
    </lineage>
</organism>
<dbReference type="RefSeq" id="WP_062279812.1">
    <property type="nucleotide sequence ID" value="NZ_DF968181.1"/>
</dbReference>
<feature type="compositionally biased region" description="Basic and acidic residues" evidence="1">
    <location>
        <begin position="452"/>
        <end position="470"/>
    </location>
</feature>
<feature type="transmembrane region" description="Helical" evidence="2">
    <location>
        <begin position="202"/>
        <end position="223"/>
    </location>
</feature>
<reference evidence="4" key="1">
    <citation type="journal article" date="2015" name="Genome Announc.">
        <title>Draft Genome Sequence of Anaerolineae Strain TC1, a Novel Isolate from a Methanogenic Wastewater Treatment System.</title>
        <authorList>
            <person name="Matsuura N."/>
            <person name="Tourlousse D.M."/>
            <person name="Sun L."/>
            <person name="Toyonaga M."/>
            <person name="Kuroda K."/>
            <person name="Ohashi A."/>
            <person name="Cruz R."/>
            <person name="Yamaguchi T."/>
            <person name="Sekiguchi Y."/>
        </authorList>
    </citation>
    <scope>NUCLEOTIDE SEQUENCE [LARGE SCALE GENOMIC DNA]</scope>
    <source>
        <strain evidence="4">TC1</strain>
    </source>
</reference>
<accession>A0A0S7BQG7</accession>
<protein>
    <submittedName>
        <fullName evidence="4">Polymer-forming cytoskeletal</fullName>
    </submittedName>
</protein>
<name>A0A0S7BQG7_9CHLR</name>
<feature type="compositionally biased region" description="Basic and acidic residues" evidence="1">
    <location>
        <begin position="411"/>
        <end position="432"/>
    </location>
</feature>
<keyword evidence="2" id="KW-1133">Transmembrane helix</keyword>
<feature type="signal peptide" evidence="3">
    <location>
        <begin position="1"/>
        <end position="25"/>
    </location>
</feature>
<dbReference type="AlphaFoldDB" id="A0A0S7BQG7"/>
<evidence type="ECO:0000313" key="5">
    <source>
        <dbReference type="Proteomes" id="UP000053370"/>
    </source>
</evidence>
<dbReference type="EMBL" id="DF968181">
    <property type="protein sequence ID" value="GAP40487.1"/>
    <property type="molecule type" value="Genomic_DNA"/>
</dbReference>
<feature type="transmembrane region" description="Helical" evidence="2">
    <location>
        <begin position="298"/>
        <end position="317"/>
    </location>
</feature>
<evidence type="ECO:0000313" key="4">
    <source>
        <dbReference type="EMBL" id="GAP40487.1"/>
    </source>
</evidence>
<evidence type="ECO:0000256" key="2">
    <source>
        <dbReference type="SAM" id="Phobius"/>
    </source>
</evidence>
<keyword evidence="2" id="KW-0472">Membrane</keyword>
<feature type="chain" id="PRO_5006633111" evidence="3">
    <location>
        <begin position="26"/>
        <end position="495"/>
    </location>
</feature>
<feature type="region of interest" description="Disordered" evidence="1">
    <location>
        <begin position="340"/>
        <end position="495"/>
    </location>
</feature>
<sequence>MNKSNLQKLLLFLILILSLCSFANASAETKSGNKVVFGSDYELEKGDTLDGNIVIVGSKTKLNKNSTVNGDIVLFGGDLQIEGTVNGDIVAFGGAVDLKSTALINGDFSSFGANVDRHENAVITGDTIRQNTDEFKKSEENIVEQKAENAPDSSGKRGFFGMLFFFITKTVIFTVEILVCAALAVIANLLFEKHLTGTCQAFLKFPLESLGIGLLTVIALPFVQLFFCITVVLIPLAILLAFIFVILCLYAWIAAGHEIGKRLAQVIKVNWPVYWTTALGTFTLSFVLFGFSKILPCIGWIPAGLVIVTGVGAIIIYHGRLFQNRKGSITFLPKNENSSEVSIPKETRLSDTSTKDSVSTKQGTQKSETDVRPQDSIESNAFGSMKSEMPIQNQPKVVPPDVIELGPSLSEQKKESTDISDHPVENLQKMDENEFVEEEFQSASKEPQQPATEKKSAEKRKTDQPSDKQTSKKRGIGSSILDSIHEDISEDSEQK</sequence>
<keyword evidence="2" id="KW-0812">Transmembrane</keyword>
<feature type="compositionally biased region" description="Low complexity" evidence="1">
    <location>
        <begin position="350"/>
        <end position="361"/>
    </location>
</feature>
<feature type="transmembrane region" description="Helical" evidence="2">
    <location>
        <begin position="229"/>
        <end position="253"/>
    </location>
</feature>
<dbReference type="Proteomes" id="UP000053370">
    <property type="component" value="Unassembled WGS sequence"/>
</dbReference>
<evidence type="ECO:0000256" key="1">
    <source>
        <dbReference type="SAM" id="MobiDB-lite"/>
    </source>
</evidence>
<keyword evidence="5" id="KW-1185">Reference proteome</keyword>
<proteinExistence type="predicted"/>
<evidence type="ECO:0000256" key="3">
    <source>
        <dbReference type="SAM" id="SignalP"/>
    </source>
</evidence>
<feature type="compositionally biased region" description="Polar residues" evidence="1">
    <location>
        <begin position="441"/>
        <end position="451"/>
    </location>
</feature>